<proteinExistence type="predicted"/>
<reference evidence="2" key="1">
    <citation type="submission" date="2016-11" db="UniProtKB">
        <authorList>
            <consortium name="WormBaseParasite"/>
        </authorList>
    </citation>
    <scope>IDENTIFICATION</scope>
    <source>
        <strain evidence="2">KR3021</strain>
    </source>
</reference>
<evidence type="ECO:0000313" key="1">
    <source>
        <dbReference type="Proteomes" id="UP000095286"/>
    </source>
</evidence>
<accession>A0AC35TYF8</accession>
<dbReference type="Proteomes" id="UP000095286">
    <property type="component" value="Unplaced"/>
</dbReference>
<sequence>MVAEEPLQKLLSEYFFLYHDVQRHNDPPLHTRTAQSKEEDMKSHICQIIQHFQDRVTALHSTARGCVNQSVIEEWTMLTWNILCIDNRIVPPDQLGNVSQDNFFLLETLNNCLAYLVTLSNDIQYTPTDPIFQSIGDPFSNSVFELHNLHCSIGNIQENDPNSFKLFCSNLKDFGLRMNASVELFKKQAGKVSKELWTKVRTAQIRQMITFENIPDNYIHVLVEFYSLMMYRLANISARIQVFRSEVLCKRKMYSCSENINNICNQAFAALELLMSDCILASEPRTNAIFVTNNLFSLDCGALARGVVFKQFEIQVVTEEQAESIQNDIRKQKMLQRPYPFNTVKSAALLAMKSPSGTKRTSSSADSNNPAPKKSDVASKEVLTLYPTYNAKYRYYAAKHSYVLCTTRQKGKHSASNSFQDLSFNNLKGDSDKNDKNPGKRPIFYFHVKATMFSPSGHFADAHTLSLPFTIATRRNQDCQVQRMMSSYTATCFWLYATNNQDGLLLKWTDTDLSWDHFKQLFTYHFKINAAVTKTIQSNDMDLLRYKFKCKDCVQDHKGETINGPAQFVSFKNLLCPHLRSEWGSTHIGFSIWRGMLEILQIFNDTKNNVKKFWESNLIWGFIEYDHVKELLKKVDNTALVRLSFVTGGTICVTLKSNAHSSGSESSALMHLEPLELKKLSTNCVKDYLKDIAAAEDIKYILATDNKLVDINEFFMSLEEARDPSSDVDTNCKAVTSNVTHSGDITSMQTIQFTAMRIAVVTCKVKPPSEYHKERKGSESYNFPANQLPNSRYNGTNGDVYDHANPSLYNNPTQFNPNFLRLPSSGSSNDEFTRELLQLCNFHKKSTEEAANILHLLSPTNFASNIQNIPQQTQQQLSAPEMAPNNGMFSNLYNFQSMNGNGMATMNEEMSPTTPNPYYSDNFFTPSPQGNVNQMIPQHLDTLNTPVYNNNIHQNNSNIYNKGDLI</sequence>
<dbReference type="WBParaSite" id="RSKR_0000573200.1">
    <property type="protein sequence ID" value="RSKR_0000573200.1"/>
    <property type="gene ID" value="RSKR_0000573200"/>
</dbReference>
<name>A0AC35TYF8_9BILA</name>
<evidence type="ECO:0000313" key="2">
    <source>
        <dbReference type="WBParaSite" id="RSKR_0000573200.1"/>
    </source>
</evidence>
<organism evidence="1 2">
    <name type="scientific">Rhabditophanes sp. KR3021</name>
    <dbReference type="NCBI Taxonomy" id="114890"/>
    <lineage>
        <taxon>Eukaryota</taxon>
        <taxon>Metazoa</taxon>
        <taxon>Ecdysozoa</taxon>
        <taxon>Nematoda</taxon>
        <taxon>Chromadorea</taxon>
        <taxon>Rhabditida</taxon>
        <taxon>Tylenchina</taxon>
        <taxon>Panagrolaimomorpha</taxon>
        <taxon>Strongyloidoidea</taxon>
        <taxon>Alloionematidae</taxon>
        <taxon>Rhabditophanes</taxon>
    </lineage>
</organism>
<protein>
    <submittedName>
        <fullName evidence="2">NR LBD domain-containing protein</fullName>
    </submittedName>
</protein>